<proteinExistence type="predicted"/>
<comment type="caution">
    <text evidence="1">The sequence shown here is derived from an EMBL/GenBank/DDBJ whole genome shotgun (WGS) entry which is preliminary data.</text>
</comment>
<keyword evidence="2" id="KW-1185">Reference proteome</keyword>
<protein>
    <recommendedName>
        <fullName evidence="3">Lipocalin-like domain-containing protein</fullName>
    </recommendedName>
</protein>
<dbReference type="PANTHER" id="PTHR38115:SF1">
    <property type="entry name" value="LIPOCALIN-LIKE DOMAIN-CONTAINING PROTEIN"/>
    <property type="match status" value="1"/>
</dbReference>
<sequence>MAAPQSKNIGNLTGRWVMSKTQSTPVEPGLALQGIGWMTRKMVGLATVTLNTKQYTGPPSPPGEGADVTHIEIEQTGTGGMKGSTEKRCLDMVFRDHSDWLFGSVRGQSKWIKAEEIDDAFLKSSDWLEGDEEKAGPNGETHILSYVESYDNGWTATQIWGFQLVGGERKHVRHVVIAKGSERVELKLVYDYLE</sequence>
<gene>
    <name evidence="1" type="ORF">QBC34DRAFT_97257</name>
</gene>
<reference evidence="1" key="1">
    <citation type="journal article" date="2023" name="Mol. Phylogenet. Evol.">
        <title>Genome-scale phylogeny and comparative genomics of the fungal order Sordariales.</title>
        <authorList>
            <person name="Hensen N."/>
            <person name="Bonometti L."/>
            <person name="Westerberg I."/>
            <person name="Brannstrom I.O."/>
            <person name="Guillou S."/>
            <person name="Cros-Aarteil S."/>
            <person name="Calhoun S."/>
            <person name="Haridas S."/>
            <person name="Kuo A."/>
            <person name="Mondo S."/>
            <person name="Pangilinan J."/>
            <person name="Riley R."/>
            <person name="LaButti K."/>
            <person name="Andreopoulos B."/>
            <person name="Lipzen A."/>
            <person name="Chen C."/>
            <person name="Yan M."/>
            <person name="Daum C."/>
            <person name="Ng V."/>
            <person name="Clum A."/>
            <person name="Steindorff A."/>
            <person name="Ohm R.A."/>
            <person name="Martin F."/>
            <person name="Silar P."/>
            <person name="Natvig D.O."/>
            <person name="Lalanne C."/>
            <person name="Gautier V."/>
            <person name="Ament-Velasquez S.L."/>
            <person name="Kruys A."/>
            <person name="Hutchinson M.I."/>
            <person name="Powell A.J."/>
            <person name="Barry K."/>
            <person name="Miller A.N."/>
            <person name="Grigoriev I.V."/>
            <person name="Debuchy R."/>
            <person name="Gladieux P."/>
            <person name="Hiltunen Thoren M."/>
            <person name="Johannesson H."/>
        </authorList>
    </citation>
    <scope>NUCLEOTIDE SEQUENCE</scope>
    <source>
        <strain evidence="1">PSN243</strain>
    </source>
</reference>
<name>A0AAV9GME8_9PEZI</name>
<reference evidence="1" key="2">
    <citation type="submission" date="2023-05" db="EMBL/GenBank/DDBJ databases">
        <authorList>
            <consortium name="Lawrence Berkeley National Laboratory"/>
            <person name="Steindorff A."/>
            <person name="Hensen N."/>
            <person name="Bonometti L."/>
            <person name="Westerberg I."/>
            <person name="Brannstrom I.O."/>
            <person name="Guillou S."/>
            <person name="Cros-Aarteil S."/>
            <person name="Calhoun S."/>
            <person name="Haridas S."/>
            <person name="Kuo A."/>
            <person name="Mondo S."/>
            <person name="Pangilinan J."/>
            <person name="Riley R."/>
            <person name="Labutti K."/>
            <person name="Andreopoulos B."/>
            <person name="Lipzen A."/>
            <person name="Chen C."/>
            <person name="Yanf M."/>
            <person name="Daum C."/>
            <person name="Ng V."/>
            <person name="Clum A."/>
            <person name="Ohm R."/>
            <person name="Martin F."/>
            <person name="Silar P."/>
            <person name="Natvig D."/>
            <person name="Lalanne C."/>
            <person name="Gautier V."/>
            <person name="Ament-Velasquez S.L."/>
            <person name="Kruys A."/>
            <person name="Hutchinson M.I."/>
            <person name="Powell A.J."/>
            <person name="Barry K."/>
            <person name="Miller A.N."/>
            <person name="Grigoriev I.V."/>
            <person name="Debuchy R."/>
            <person name="Gladieux P."/>
            <person name="Thoren M.H."/>
            <person name="Johannesson H."/>
        </authorList>
    </citation>
    <scope>NUCLEOTIDE SEQUENCE</scope>
    <source>
        <strain evidence="1">PSN243</strain>
    </source>
</reference>
<dbReference type="PANTHER" id="PTHR38115">
    <property type="entry name" value="LIPOCALIN-LIKE DOMAIN-CONTAINING PROTEIN"/>
    <property type="match status" value="1"/>
</dbReference>
<accession>A0AAV9GME8</accession>
<dbReference type="AlphaFoldDB" id="A0AAV9GME8"/>
<evidence type="ECO:0000313" key="1">
    <source>
        <dbReference type="EMBL" id="KAK4449357.1"/>
    </source>
</evidence>
<evidence type="ECO:0000313" key="2">
    <source>
        <dbReference type="Proteomes" id="UP001321760"/>
    </source>
</evidence>
<dbReference type="Proteomes" id="UP001321760">
    <property type="component" value="Unassembled WGS sequence"/>
</dbReference>
<dbReference type="EMBL" id="MU865938">
    <property type="protein sequence ID" value="KAK4449357.1"/>
    <property type="molecule type" value="Genomic_DNA"/>
</dbReference>
<organism evidence="1 2">
    <name type="scientific">Podospora aff. communis PSN243</name>
    <dbReference type="NCBI Taxonomy" id="3040156"/>
    <lineage>
        <taxon>Eukaryota</taxon>
        <taxon>Fungi</taxon>
        <taxon>Dikarya</taxon>
        <taxon>Ascomycota</taxon>
        <taxon>Pezizomycotina</taxon>
        <taxon>Sordariomycetes</taxon>
        <taxon>Sordariomycetidae</taxon>
        <taxon>Sordariales</taxon>
        <taxon>Podosporaceae</taxon>
        <taxon>Podospora</taxon>
    </lineage>
</organism>
<evidence type="ECO:0008006" key="3">
    <source>
        <dbReference type="Google" id="ProtNLM"/>
    </source>
</evidence>
<dbReference type="InterPro" id="IPR053037">
    <property type="entry name" value="Pericyclase_pydY-like"/>
</dbReference>